<organism evidence="2 3">
    <name type="scientific">Eleutherodactylus coqui</name>
    <name type="common">Puerto Rican coqui</name>
    <dbReference type="NCBI Taxonomy" id="57060"/>
    <lineage>
        <taxon>Eukaryota</taxon>
        <taxon>Metazoa</taxon>
        <taxon>Chordata</taxon>
        <taxon>Craniata</taxon>
        <taxon>Vertebrata</taxon>
        <taxon>Euteleostomi</taxon>
        <taxon>Amphibia</taxon>
        <taxon>Batrachia</taxon>
        <taxon>Anura</taxon>
        <taxon>Neobatrachia</taxon>
        <taxon>Hyloidea</taxon>
        <taxon>Eleutherodactylidae</taxon>
        <taxon>Eleutherodactylinae</taxon>
        <taxon>Eleutherodactylus</taxon>
        <taxon>Eleutherodactylus</taxon>
    </lineage>
</organism>
<evidence type="ECO:0008006" key="4">
    <source>
        <dbReference type="Google" id="ProtNLM"/>
    </source>
</evidence>
<gene>
    <name evidence="2" type="ORF">GDO78_009371</name>
</gene>
<keyword evidence="1" id="KW-0732">Signal</keyword>
<comment type="caution">
    <text evidence="2">The sequence shown here is derived from an EMBL/GenBank/DDBJ whole genome shotgun (WGS) entry which is preliminary data.</text>
</comment>
<keyword evidence="3" id="KW-1185">Reference proteome</keyword>
<dbReference type="AlphaFoldDB" id="A0A8J6F9Z8"/>
<proteinExistence type="predicted"/>
<evidence type="ECO:0000313" key="3">
    <source>
        <dbReference type="Proteomes" id="UP000770717"/>
    </source>
</evidence>
<feature type="signal peptide" evidence="1">
    <location>
        <begin position="1"/>
        <end position="27"/>
    </location>
</feature>
<evidence type="ECO:0000313" key="2">
    <source>
        <dbReference type="EMBL" id="KAG9483416.1"/>
    </source>
</evidence>
<accession>A0A8J6F9Z8</accession>
<sequence length="85" mass="9633">MHKGIVHRFFFCHFVRVKMHLWVGCCAAPAPVKICQCSHVSFDLCEGVSTCVDAHTHAHICRLVETSRIMFYCSYGCKSTVQVEV</sequence>
<protein>
    <recommendedName>
        <fullName evidence="4">Secreted protein</fullName>
    </recommendedName>
</protein>
<dbReference type="Proteomes" id="UP000770717">
    <property type="component" value="Unassembled WGS sequence"/>
</dbReference>
<dbReference type="EMBL" id="WNTK01000005">
    <property type="protein sequence ID" value="KAG9483416.1"/>
    <property type="molecule type" value="Genomic_DNA"/>
</dbReference>
<evidence type="ECO:0000256" key="1">
    <source>
        <dbReference type="SAM" id="SignalP"/>
    </source>
</evidence>
<feature type="chain" id="PRO_5035281963" description="Secreted protein" evidence="1">
    <location>
        <begin position="28"/>
        <end position="85"/>
    </location>
</feature>
<name>A0A8J6F9Z8_ELECQ</name>
<reference evidence="2" key="1">
    <citation type="thesis" date="2020" institute="ProQuest LLC" country="789 East Eisenhower Parkway, Ann Arbor, MI, USA">
        <title>Comparative Genomics and Chromosome Evolution.</title>
        <authorList>
            <person name="Mudd A.B."/>
        </authorList>
    </citation>
    <scope>NUCLEOTIDE SEQUENCE</scope>
    <source>
        <strain evidence="2">HN-11 Male</strain>
        <tissue evidence="2">Kidney and liver</tissue>
    </source>
</reference>